<evidence type="ECO:0000313" key="3">
    <source>
        <dbReference type="EMBL" id="PGH11660.1"/>
    </source>
</evidence>
<reference evidence="3 4" key="1">
    <citation type="submission" date="2017-10" db="EMBL/GenBank/DDBJ databases">
        <title>Comparative genomics in systemic dimorphic fungi from Ajellomycetaceae.</title>
        <authorList>
            <person name="Munoz J.F."/>
            <person name="Mcewen J.G."/>
            <person name="Clay O.K."/>
            <person name="Cuomo C.A."/>
        </authorList>
    </citation>
    <scope>NUCLEOTIDE SEQUENCE [LARGE SCALE GENOMIC DNA]</scope>
    <source>
        <strain evidence="3 4">UAMH7299</strain>
    </source>
</reference>
<dbReference type="InterPro" id="IPR029058">
    <property type="entry name" value="AB_hydrolase_fold"/>
</dbReference>
<dbReference type="STRING" id="1447883.A0A2B7XRQ5"/>
<keyword evidence="2" id="KW-0732">Signal</keyword>
<dbReference type="OrthoDB" id="6020543at2759"/>
<evidence type="ECO:0000313" key="4">
    <source>
        <dbReference type="Proteomes" id="UP000224634"/>
    </source>
</evidence>
<keyword evidence="4" id="KW-1185">Reference proteome</keyword>
<protein>
    <submittedName>
        <fullName evidence="3">Uncharacterized protein</fullName>
    </submittedName>
</protein>
<organism evidence="3 4">
    <name type="scientific">Polytolypa hystricis (strain UAMH7299)</name>
    <dbReference type="NCBI Taxonomy" id="1447883"/>
    <lineage>
        <taxon>Eukaryota</taxon>
        <taxon>Fungi</taxon>
        <taxon>Dikarya</taxon>
        <taxon>Ascomycota</taxon>
        <taxon>Pezizomycotina</taxon>
        <taxon>Eurotiomycetes</taxon>
        <taxon>Eurotiomycetidae</taxon>
        <taxon>Onygenales</taxon>
        <taxon>Onygenales incertae sedis</taxon>
        <taxon>Polytolypa</taxon>
    </lineage>
</organism>
<dbReference type="Gene3D" id="3.40.50.1820">
    <property type="entry name" value="alpha/beta hydrolase"/>
    <property type="match status" value="1"/>
</dbReference>
<dbReference type="AlphaFoldDB" id="A0A2B7XRQ5"/>
<proteinExistence type="predicted"/>
<feature type="region of interest" description="Disordered" evidence="1">
    <location>
        <begin position="66"/>
        <end position="88"/>
    </location>
</feature>
<dbReference type="Proteomes" id="UP000224634">
    <property type="component" value="Unassembled WGS sequence"/>
</dbReference>
<comment type="caution">
    <text evidence="3">The sequence shown here is derived from an EMBL/GenBank/DDBJ whole genome shotgun (WGS) entry which is preliminary data.</text>
</comment>
<name>A0A2B7XRQ5_POLH7</name>
<feature type="signal peptide" evidence="2">
    <location>
        <begin position="1"/>
        <end position="18"/>
    </location>
</feature>
<evidence type="ECO:0000256" key="1">
    <source>
        <dbReference type="SAM" id="MobiDB-lite"/>
    </source>
</evidence>
<evidence type="ECO:0000256" key="2">
    <source>
        <dbReference type="SAM" id="SignalP"/>
    </source>
</evidence>
<gene>
    <name evidence="3" type="ORF">AJ80_07027</name>
</gene>
<accession>A0A2B7XRQ5</accession>
<feature type="chain" id="PRO_5013333044" evidence="2">
    <location>
        <begin position="19"/>
        <end position="124"/>
    </location>
</feature>
<sequence>MSLKTSLLLVLPSSLASSRGLVFRQKGGGGACPNVHVFGAREPTAPPSFGTADTVVDLILAAVPGSTSEATDYPGRPAGSDISSHGFREPVSGHTQLVLVGVLLGRTDFRRRDLRWRRSTSGDQ</sequence>
<dbReference type="EMBL" id="PDNA01000129">
    <property type="protein sequence ID" value="PGH11660.1"/>
    <property type="molecule type" value="Genomic_DNA"/>
</dbReference>